<dbReference type="EMBL" id="JASCZI010091107">
    <property type="protein sequence ID" value="MED6148991.1"/>
    <property type="molecule type" value="Genomic_DNA"/>
</dbReference>
<accession>A0ABU6TL78</accession>
<keyword evidence="1" id="KW-0472">Membrane</keyword>
<reference evidence="2 3" key="1">
    <citation type="journal article" date="2023" name="Plants (Basel)">
        <title>Bridging the Gap: Combining Genomics and Transcriptomics Approaches to Understand Stylosanthes scabra, an Orphan Legume from the Brazilian Caatinga.</title>
        <authorList>
            <person name="Ferreira-Neto J.R.C."/>
            <person name="da Silva M.D."/>
            <person name="Binneck E."/>
            <person name="de Melo N.F."/>
            <person name="da Silva R.H."/>
            <person name="de Melo A.L.T.M."/>
            <person name="Pandolfi V."/>
            <person name="Bustamante F.O."/>
            <person name="Brasileiro-Vidal A.C."/>
            <person name="Benko-Iseppon A.M."/>
        </authorList>
    </citation>
    <scope>NUCLEOTIDE SEQUENCE [LARGE SCALE GENOMIC DNA]</scope>
    <source>
        <tissue evidence="2">Leaves</tissue>
    </source>
</reference>
<keyword evidence="1" id="KW-0812">Transmembrane</keyword>
<name>A0ABU6TL78_9FABA</name>
<evidence type="ECO:0000313" key="3">
    <source>
        <dbReference type="Proteomes" id="UP001341840"/>
    </source>
</evidence>
<evidence type="ECO:0000313" key="2">
    <source>
        <dbReference type="EMBL" id="MED6148991.1"/>
    </source>
</evidence>
<proteinExistence type="predicted"/>
<keyword evidence="3" id="KW-1185">Reference proteome</keyword>
<evidence type="ECO:0000256" key="1">
    <source>
        <dbReference type="SAM" id="Phobius"/>
    </source>
</evidence>
<protein>
    <submittedName>
        <fullName evidence="2">Uncharacterized protein</fullName>
    </submittedName>
</protein>
<organism evidence="2 3">
    <name type="scientific">Stylosanthes scabra</name>
    <dbReference type="NCBI Taxonomy" id="79078"/>
    <lineage>
        <taxon>Eukaryota</taxon>
        <taxon>Viridiplantae</taxon>
        <taxon>Streptophyta</taxon>
        <taxon>Embryophyta</taxon>
        <taxon>Tracheophyta</taxon>
        <taxon>Spermatophyta</taxon>
        <taxon>Magnoliopsida</taxon>
        <taxon>eudicotyledons</taxon>
        <taxon>Gunneridae</taxon>
        <taxon>Pentapetalae</taxon>
        <taxon>rosids</taxon>
        <taxon>fabids</taxon>
        <taxon>Fabales</taxon>
        <taxon>Fabaceae</taxon>
        <taxon>Papilionoideae</taxon>
        <taxon>50 kb inversion clade</taxon>
        <taxon>dalbergioids sensu lato</taxon>
        <taxon>Dalbergieae</taxon>
        <taxon>Pterocarpus clade</taxon>
        <taxon>Stylosanthes</taxon>
    </lineage>
</organism>
<keyword evidence="1" id="KW-1133">Transmembrane helix</keyword>
<gene>
    <name evidence="2" type="ORF">PIB30_058224</name>
</gene>
<comment type="caution">
    <text evidence="2">The sequence shown here is derived from an EMBL/GenBank/DDBJ whole genome shotgun (WGS) entry which is preliminary data.</text>
</comment>
<sequence length="115" mass="12735">MAWPRARVEKGLIWRLYHIFLILVDSSLFVGHLFVALFFDNLGLGGWPVTLPPLGSSRLLGQACELQPIFRAFSGWFCGFPVTYACKAGSAFLSSGCYVFLCGPSVESGRFFFLS</sequence>
<feature type="transmembrane region" description="Helical" evidence="1">
    <location>
        <begin position="12"/>
        <end position="39"/>
    </location>
</feature>
<dbReference type="Proteomes" id="UP001341840">
    <property type="component" value="Unassembled WGS sequence"/>
</dbReference>